<keyword evidence="2" id="KW-1185">Reference proteome</keyword>
<name>A0A495A5U4_9BACI</name>
<gene>
    <name evidence="1" type="ORF">D8M06_06530</name>
</gene>
<dbReference type="Pfam" id="PF11553">
    <property type="entry name" value="DUF3231"/>
    <property type="match status" value="2"/>
</dbReference>
<dbReference type="EMBL" id="RBZP01000003">
    <property type="protein sequence ID" value="RKQ34574.1"/>
    <property type="molecule type" value="Genomic_DNA"/>
</dbReference>
<dbReference type="OrthoDB" id="1675670at2"/>
<evidence type="ECO:0000313" key="2">
    <source>
        <dbReference type="Proteomes" id="UP000269301"/>
    </source>
</evidence>
<reference evidence="1 2" key="1">
    <citation type="journal article" date="2016" name="Int. J. Syst. Evol. Microbiol.">
        <title>Oceanobacillus halophilus sp. nov., a novel moderately halophilic bacterium from a hypersaline lake.</title>
        <authorList>
            <person name="Amoozegar M.A."/>
            <person name="Bagheri M."/>
            <person name="Makhdoumi A."/>
            <person name="Nikou M.M."/>
            <person name="Fazeli S.A.S."/>
            <person name="Schumann P."/>
            <person name="Sproer C."/>
            <person name="Sanchez-Porro C."/>
            <person name="Ventosa A."/>
        </authorList>
    </citation>
    <scope>NUCLEOTIDE SEQUENCE [LARGE SCALE GENOMIC DNA]</scope>
    <source>
        <strain evidence="1 2">DSM 23996</strain>
    </source>
</reference>
<dbReference type="InterPro" id="IPR021617">
    <property type="entry name" value="DUF3231"/>
</dbReference>
<comment type="caution">
    <text evidence="1">The sequence shown here is derived from an EMBL/GenBank/DDBJ whole genome shotgun (WGS) entry which is preliminary data.</text>
</comment>
<dbReference type="Proteomes" id="UP000269301">
    <property type="component" value="Unassembled WGS sequence"/>
</dbReference>
<proteinExistence type="predicted"/>
<organism evidence="1 2">
    <name type="scientific">Oceanobacillus halophilus</name>
    <dbReference type="NCBI Taxonomy" id="930130"/>
    <lineage>
        <taxon>Bacteria</taxon>
        <taxon>Bacillati</taxon>
        <taxon>Bacillota</taxon>
        <taxon>Bacilli</taxon>
        <taxon>Bacillales</taxon>
        <taxon>Bacillaceae</taxon>
        <taxon>Oceanobacillus</taxon>
    </lineage>
</organism>
<dbReference type="RefSeq" id="WP_121203607.1">
    <property type="nucleotide sequence ID" value="NZ_RBZP01000003.1"/>
</dbReference>
<protein>
    <submittedName>
        <fullName evidence="1">DUF3231 family protein</fullName>
    </submittedName>
</protein>
<evidence type="ECO:0000313" key="1">
    <source>
        <dbReference type="EMBL" id="RKQ34574.1"/>
    </source>
</evidence>
<dbReference type="AlphaFoldDB" id="A0A495A5U4"/>
<accession>A0A495A5U4</accession>
<dbReference type="InterPro" id="IPR012347">
    <property type="entry name" value="Ferritin-like"/>
</dbReference>
<sequence>MPEKPGITSSELGTLWLTYQQKTMVLRMLEYFIEKADDEKAKNIMVNMYDEVDPYVEEISVIFQNEGVAIPVGFTSEDVNKGVPKLYDNGFDIMFFRLIKEISMAMHTLNITMASREDIILLYKDLTSITQKYYNACTQYLIEKGMHARPPYVSMPKKVEFITDTSYLRGGLNPLSKKRTINTVEVANMFHAIETNITGFQMITGFAQCANTQEVKKYFTKGAEISKSIIKELNEVFLEDGIQTPVVSGGNTTRSTVPPFSDKLMMYCTSLFSSFAMGGNSIGTAFSLRNDLTTKTSLFMKDIFEYAHEGAKIMIRNGWMEEQPPMEDREKLI</sequence>
<dbReference type="Gene3D" id="1.20.1260.10">
    <property type="match status" value="2"/>
</dbReference>